<evidence type="ECO:0000256" key="2">
    <source>
        <dbReference type="PIRSR" id="PIRSR006156-1"/>
    </source>
</evidence>
<dbReference type="GO" id="GO:0006415">
    <property type="term" value="P:translational termination"/>
    <property type="evidence" value="ECO:0007669"/>
    <property type="project" value="TreeGrafter"/>
</dbReference>
<evidence type="ECO:0000313" key="3">
    <source>
        <dbReference type="EMBL" id="OGG92987.1"/>
    </source>
</evidence>
<dbReference type="EMBL" id="MFMU01000014">
    <property type="protein sequence ID" value="OGG92987.1"/>
    <property type="molecule type" value="Genomic_DNA"/>
</dbReference>
<dbReference type="GO" id="GO:0004521">
    <property type="term" value="F:RNA endonuclease activity"/>
    <property type="evidence" value="ECO:0007669"/>
    <property type="project" value="TreeGrafter"/>
</dbReference>
<protein>
    <recommendedName>
        <fullName evidence="5">Addiction module toxin RelE</fullName>
    </recommendedName>
</protein>
<proteinExistence type="predicted"/>
<evidence type="ECO:0008006" key="5">
    <source>
        <dbReference type="Google" id="ProtNLM"/>
    </source>
</evidence>
<evidence type="ECO:0000313" key="4">
    <source>
        <dbReference type="Proteomes" id="UP000176867"/>
    </source>
</evidence>
<dbReference type="InterPro" id="IPR007712">
    <property type="entry name" value="RelE/ParE_toxin"/>
</dbReference>
<organism evidence="3 4">
    <name type="scientific">Candidatus Kaiserbacteria bacterium RIFOXYD1_FULL_47_14</name>
    <dbReference type="NCBI Taxonomy" id="1798533"/>
    <lineage>
        <taxon>Bacteria</taxon>
        <taxon>Candidatus Kaiseribacteriota</taxon>
    </lineage>
</organism>
<dbReference type="PANTHER" id="PTHR40588:SF1">
    <property type="entry name" value="MRNA INTERFERASE TOXIN YAFQ"/>
    <property type="match status" value="1"/>
</dbReference>
<evidence type="ECO:0000256" key="1">
    <source>
        <dbReference type="ARBA" id="ARBA00022649"/>
    </source>
</evidence>
<comment type="caution">
    <text evidence="3">The sequence shown here is derived from an EMBL/GenBank/DDBJ whole genome shotgun (WGS) entry which is preliminary data.</text>
</comment>
<dbReference type="SUPFAM" id="SSF143011">
    <property type="entry name" value="RelE-like"/>
    <property type="match status" value="1"/>
</dbReference>
<feature type="active site" description="Proton donor" evidence="2">
    <location>
        <position position="88"/>
    </location>
</feature>
<dbReference type="Proteomes" id="UP000176867">
    <property type="component" value="Unassembled WGS sequence"/>
</dbReference>
<dbReference type="AlphaFoldDB" id="A0A1F6G4G0"/>
<name>A0A1F6G4G0_9BACT</name>
<dbReference type="InterPro" id="IPR035093">
    <property type="entry name" value="RelE/ParE_toxin_dom_sf"/>
</dbReference>
<accession>A0A1F6G4G0</accession>
<dbReference type="Pfam" id="PF15738">
    <property type="entry name" value="YafQ_toxin"/>
    <property type="match status" value="1"/>
</dbReference>
<gene>
    <name evidence="3" type="ORF">A2609_02010</name>
</gene>
<dbReference type="Gene3D" id="3.30.2310.20">
    <property type="entry name" value="RelE-like"/>
    <property type="match status" value="1"/>
</dbReference>
<keyword evidence="1" id="KW-1277">Toxin-antitoxin system</keyword>
<dbReference type="GO" id="GO:0006402">
    <property type="term" value="P:mRNA catabolic process"/>
    <property type="evidence" value="ECO:0007669"/>
    <property type="project" value="TreeGrafter"/>
</dbReference>
<dbReference type="PANTHER" id="PTHR40588">
    <property type="entry name" value="MRNA INTERFERASE TOXIN YAFQ"/>
    <property type="match status" value="1"/>
</dbReference>
<reference evidence="3 4" key="1">
    <citation type="journal article" date="2016" name="Nat. Commun.">
        <title>Thousands of microbial genomes shed light on interconnected biogeochemical processes in an aquifer system.</title>
        <authorList>
            <person name="Anantharaman K."/>
            <person name="Brown C.T."/>
            <person name="Hug L.A."/>
            <person name="Sharon I."/>
            <person name="Castelle C.J."/>
            <person name="Probst A.J."/>
            <person name="Thomas B.C."/>
            <person name="Singh A."/>
            <person name="Wilkins M.J."/>
            <person name="Karaoz U."/>
            <person name="Brodie E.L."/>
            <person name="Williams K.H."/>
            <person name="Hubbard S.S."/>
            <person name="Banfield J.F."/>
        </authorList>
    </citation>
    <scope>NUCLEOTIDE SEQUENCE [LARGE SCALE GENOMIC DNA]</scope>
</reference>
<dbReference type="STRING" id="1798533.A2609_02010"/>
<dbReference type="InterPro" id="IPR004386">
    <property type="entry name" value="Toxin_YafQ-like"/>
</dbReference>
<sequence length="94" mass="10895">MNYHIKLSISARRALKKLKHSGVFNQIVFNSVLYCLENGNLLPEKYKDHQLHGEFAHFRECHLGFNLLLLYRRNDEAGIITISDIGTHPELFGE</sequence>
<dbReference type="NCBIfam" id="TIGR02385">
    <property type="entry name" value="RelE_StbE"/>
    <property type="match status" value="1"/>
</dbReference>
<dbReference type="PIRSF" id="PIRSF006156">
    <property type="entry name" value="YafQ"/>
    <property type="match status" value="1"/>
</dbReference>